<evidence type="ECO:0000313" key="7">
    <source>
        <dbReference type="EMBL" id="MBT9291073.1"/>
    </source>
</evidence>
<dbReference type="SMART" id="SM00086">
    <property type="entry name" value="PAC"/>
    <property type="match status" value="2"/>
</dbReference>
<dbReference type="Gene3D" id="1.10.287.950">
    <property type="entry name" value="Methyl-accepting chemotaxis protein"/>
    <property type="match status" value="1"/>
</dbReference>
<dbReference type="InterPro" id="IPR013655">
    <property type="entry name" value="PAS_fold_3"/>
</dbReference>
<dbReference type="CDD" id="cd00130">
    <property type="entry name" value="PAS"/>
    <property type="match status" value="2"/>
</dbReference>
<dbReference type="AlphaFoldDB" id="A0A947D4V1"/>
<dbReference type="SUPFAM" id="SSF55785">
    <property type="entry name" value="PYP-like sensor domain (PAS domain)"/>
    <property type="match status" value="2"/>
</dbReference>
<gene>
    <name evidence="7" type="ORF">KL771_16525</name>
</gene>
<protein>
    <submittedName>
        <fullName evidence="7">PAS domain-containing methyl-accepting chemotaxis protein</fullName>
    </submittedName>
</protein>
<name>A0A947D4V1_9HYPH</name>
<accession>A0A947D4V1</accession>
<dbReference type="InterPro" id="IPR004090">
    <property type="entry name" value="Chemotax_Me-accpt_rcpt"/>
</dbReference>
<evidence type="ECO:0000256" key="1">
    <source>
        <dbReference type="ARBA" id="ARBA00029447"/>
    </source>
</evidence>
<dbReference type="GO" id="GO:0007165">
    <property type="term" value="P:signal transduction"/>
    <property type="evidence" value="ECO:0007669"/>
    <property type="project" value="UniProtKB-KW"/>
</dbReference>
<organism evidence="7 8">
    <name type="scientific">Prosthecodimorpha staleyi</name>
    <dbReference type="NCBI Taxonomy" id="2840188"/>
    <lineage>
        <taxon>Bacteria</taxon>
        <taxon>Pseudomonadati</taxon>
        <taxon>Pseudomonadota</taxon>
        <taxon>Alphaproteobacteria</taxon>
        <taxon>Hyphomicrobiales</taxon>
        <taxon>Ancalomicrobiaceae</taxon>
        <taxon>Prosthecodimorpha</taxon>
    </lineage>
</organism>
<dbReference type="PANTHER" id="PTHR24422:SF10">
    <property type="entry name" value="CHEMOTAXIS PROTEIN METHYLTRANSFERASE 2"/>
    <property type="match status" value="1"/>
</dbReference>
<dbReference type="PRINTS" id="PR00260">
    <property type="entry name" value="CHEMTRNSDUCR"/>
</dbReference>
<dbReference type="Pfam" id="PF00015">
    <property type="entry name" value="MCPsignal"/>
    <property type="match status" value="1"/>
</dbReference>
<evidence type="ECO:0000259" key="6">
    <source>
        <dbReference type="PROSITE" id="PS50192"/>
    </source>
</evidence>
<dbReference type="PROSITE" id="PS50192">
    <property type="entry name" value="T_SNARE"/>
    <property type="match status" value="1"/>
</dbReference>
<dbReference type="SUPFAM" id="SSF58104">
    <property type="entry name" value="Methyl-accepting chemotaxis protein (MCP) signaling domain"/>
    <property type="match status" value="1"/>
</dbReference>
<dbReference type="InterPro" id="IPR000014">
    <property type="entry name" value="PAS"/>
</dbReference>
<feature type="domain" description="PAC" evidence="5">
    <location>
        <begin position="202"/>
        <end position="254"/>
    </location>
</feature>
<dbReference type="RefSeq" id="WP_261969650.1">
    <property type="nucleotide sequence ID" value="NZ_JAHHZF010000008.1"/>
</dbReference>
<dbReference type="SMART" id="SM00283">
    <property type="entry name" value="MA"/>
    <property type="match status" value="1"/>
</dbReference>
<dbReference type="InterPro" id="IPR001610">
    <property type="entry name" value="PAC"/>
</dbReference>
<dbReference type="PROSITE" id="PS50113">
    <property type="entry name" value="PAC"/>
    <property type="match status" value="2"/>
</dbReference>
<dbReference type="SMART" id="SM00091">
    <property type="entry name" value="PAS"/>
    <property type="match status" value="2"/>
</dbReference>
<evidence type="ECO:0000313" key="8">
    <source>
        <dbReference type="Proteomes" id="UP000766595"/>
    </source>
</evidence>
<keyword evidence="2" id="KW-0807">Transducer</keyword>
<dbReference type="GO" id="GO:0016020">
    <property type="term" value="C:membrane"/>
    <property type="evidence" value="ECO:0007669"/>
    <property type="project" value="InterPro"/>
</dbReference>
<dbReference type="Pfam" id="PF08447">
    <property type="entry name" value="PAS_3"/>
    <property type="match status" value="1"/>
</dbReference>
<evidence type="ECO:0000256" key="2">
    <source>
        <dbReference type="PROSITE-ProRule" id="PRU00284"/>
    </source>
</evidence>
<dbReference type="Pfam" id="PF13426">
    <property type="entry name" value="PAS_9"/>
    <property type="match status" value="1"/>
</dbReference>
<comment type="caution">
    <text evidence="7">The sequence shown here is derived from an EMBL/GenBank/DDBJ whole genome shotgun (WGS) entry which is preliminary data.</text>
</comment>
<evidence type="ECO:0000259" key="3">
    <source>
        <dbReference type="PROSITE" id="PS50111"/>
    </source>
</evidence>
<feature type="domain" description="PAS" evidence="4">
    <location>
        <begin position="21"/>
        <end position="51"/>
    </location>
</feature>
<dbReference type="GO" id="GO:0006935">
    <property type="term" value="P:chemotaxis"/>
    <property type="evidence" value="ECO:0007669"/>
    <property type="project" value="InterPro"/>
</dbReference>
<comment type="similarity">
    <text evidence="1">Belongs to the methyl-accepting chemotaxis (MCP) protein family.</text>
</comment>
<dbReference type="InterPro" id="IPR035965">
    <property type="entry name" value="PAS-like_dom_sf"/>
</dbReference>
<sequence>MLFGSSELRDKFRAIDRSQAVIEFDPTGRILDANANFLAALGYTLDEVKGRHHSMFVDAAERESSAYQQFWDRLRRGEFQAAEYRRIGKGGREVWIQASYNPVLNGAGKVYRVIKFATDITATKLRNAEYEGQIAAIGKSQAVIHFTLDGNIIEANQNFLSAVGYTLDEIKGKHHSMFVETGARNSTEYQRFWEGLRRGEFQAGEFKRIGRGGKEVWLQATYNPIADAMGRYFKVVKFCTDITVMVRERQRREEAQKAIATDLDKVTEAVSEANRQASSAASASTQTSANVQAVASGAEELAASVEEISRQVSVARSISSTAVQQAERTNEIVQGLTSAAQRIGAVVELINNIAGQTNLLALNATIEAARAGDAGRGFAVVASEVKNLAGQTSKATDEIGQQIDAVQVSTSQAVNAIAGIADVIGKISEISSGIAAAVEEQTAVTRDMSENMQTASKGVEVISRNMNQIAEQTRFVDQATRTVREASRAIA</sequence>
<dbReference type="Gene3D" id="3.30.450.20">
    <property type="entry name" value="PAS domain"/>
    <property type="match status" value="2"/>
</dbReference>
<dbReference type="InterPro" id="IPR050903">
    <property type="entry name" value="Bact_Chemotaxis_MeTrfase"/>
</dbReference>
<dbReference type="PROSITE" id="PS50111">
    <property type="entry name" value="CHEMOTAXIS_TRANSDUC_2"/>
    <property type="match status" value="1"/>
</dbReference>
<dbReference type="NCBIfam" id="TIGR00229">
    <property type="entry name" value="sensory_box"/>
    <property type="match status" value="2"/>
</dbReference>
<dbReference type="InterPro" id="IPR000700">
    <property type="entry name" value="PAS-assoc_C"/>
</dbReference>
<feature type="domain" description="T-SNARE coiled-coil homology" evidence="6">
    <location>
        <begin position="407"/>
        <end position="469"/>
    </location>
</feature>
<dbReference type="InterPro" id="IPR004089">
    <property type="entry name" value="MCPsignal_dom"/>
</dbReference>
<reference evidence="7 8" key="1">
    <citation type="submission" date="2021-06" db="EMBL/GenBank/DDBJ databases">
        <authorList>
            <person name="Grouzdev D.S."/>
            <person name="Koziaeva V."/>
        </authorList>
    </citation>
    <scope>NUCLEOTIDE SEQUENCE [LARGE SCALE GENOMIC DNA]</scope>
    <source>
        <strain evidence="7 8">22</strain>
    </source>
</reference>
<evidence type="ECO:0000259" key="4">
    <source>
        <dbReference type="PROSITE" id="PS50112"/>
    </source>
</evidence>
<dbReference type="PROSITE" id="PS50112">
    <property type="entry name" value="PAS"/>
    <property type="match status" value="1"/>
</dbReference>
<dbReference type="InterPro" id="IPR000727">
    <property type="entry name" value="T_SNARE_dom"/>
</dbReference>
<proteinExistence type="inferred from homology"/>
<feature type="domain" description="Methyl-accepting transducer" evidence="3">
    <location>
        <begin position="255"/>
        <end position="491"/>
    </location>
</feature>
<evidence type="ECO:0000259" key="5">
    <source>
        <dbReference type="PROSITE" id="PS50113"/>
    </source>
</evidence>
<dbReference type="EMBL" id="JAHHZF010000008">
    <property type="protein sequence ID" value="MBT9291073.1"/>
    <property type="molecule type" value="Genomic_DNA"/>
</dbReference>
<dbReference type="PANTHER" id="PTHR24422">
    <property type="entry name" value="CHEMOTAXIS PROTEIN METHYLTRANSFERASE"/>
    <property type="match status" value="1"/>
</dbReference>
<keyword evidence="8" id="KW-1185">Reference proteome</keyword>
<dbReference type="Proteomes" id="UP000766595">
    <property type="component" value="Unassembled WGS sequence"/>
</dbReference>
<dbReference type="GO" id="GO:0004888">
    <property type="term" value="F:transmembrane signaling receptor activity"/>
    <property type="evidence" value="ECO:0007669"/>
    <property type="project" value="InterPro"/>
</dbReference>
<feature type="domain" description="PAC" evidence="5">
    <location>
        <begin position="80"/>
        <end position="132"/>
    </location>
</feature>